<reference evidence="2 3" key="1">
    <citation type="submission" date="2018-08" db="EMBL/GenBank/DDBJ databases">
        <title>Chitinophaga sp. K20C18050901, a novel bacterium isolated from forest soil.</title>
        <authorList>
            <person name="Wang C."/>
        </authorList>
    </citation>
    <scope>NUCLEOTIDE SEQUENCE [LARGE SCALE GENOMIC DNA]</scope>
    <source>
        <strain evidence="2 3">K20C18050901</strain>
    </source>
</reference>
<keyword evidence="1" id="KW-0472">Membrane</keyword>
<gene>
    <name evidence="2" type="ORF">DXN04_08535</name>
</gene>
<evidence type="ECO:0000313" key="3">
    <source>
        <dbReference type="Proteomes" id="UP000261174"/>
    </source>
</evidence>
<evidence type="ECO:0000256" key="1">
    <source>
        <dbReference type="SAM" id="Phobius"/>
    </source>
</evidence>
<dbReference type="RefSeq" id="WP_116852905.1">
    <property type="nucleotide sequence ID" value="NZ_QTJV01000002.1"/>
</dbReference>
<proteinExistence type="predicted"/>
<protein>
    <submittedName>
        <fullName evidence="2">Uncharacterized protein</fullName>
    </submittedName>
</protein>
<comment type="caution">
    <text evidence="2">The sequence shown here is derived from an EMBL/GenBank/DDBJ whole genome shotgun (WGS) entry which is preliminary data.</text>
</comment>
<dbReference type="EMBL" id="QTJV01000002">
    <property type="protein sequence ID" value="RFM35426.1"/>
    <property type="molecule type" value="Genomic_DNA"/>
</dbReference>
<feature type="transmembrane region" description="Helical" evidence="1">
    <location>
        <begin position="125"/>
        <end position="152"/>
    </location>
</feature>
<sequence length="222" mass="25234">MEDELINTDLDDINDLLPKIETSFRIKFDKSDKIHVKTFGELCDVIINKIEGNHVNDCTTQQAFYKIRKAIINTLQCDRDAVKPGSQLAEIFPRTHRRAQVKKLENALGCKIHILEAKAWLSNSLLVIALASLIVIFFSPLNGLLVLGLSIAGRWLSSKQGKELKVHTVEQLVKKLTREHYMDLRRAPGTVNRTELITQIKELFKADLYLDDNALRADAPLY</sequence>
<organism evidence="2 3">
    <name type="scientific">Chitinophaga silvisoli</name>
    <dbReference type="NCBI Taxonomy" id="2291814"/>
    <lineage>
        <taxon>Bacteria</taxon>
        <taxon>Pseudomonadati</taxon>
        <taxon>Bacteroidota</taxon>
        <taxon>Chitinophagia</taxon>
        <taxon>Chitinophagales</taxon>
        <taxon>Chitinophagaceae</taxon>
        <taxon>Chitinophaga</taxon>
    </lineage>
</organism>
<name>A0A3E1P5G2_9BACT</name>
<keyword evidence="1" id="KW-1133">Transmembrane helix</keyword>
<keyword evidence="3" id="KW-1185">Reference proteome</keyword>
<dbReference type="OrthoDB" id="668798at2"/>
<accession>A0A3E1P5G2</accession>
<dbReference type="Proteomes" id="UP000261174">
    <property type="component" value="Unassembled WGS sequence"/>
</dbReference>
<keyword evidence="1" id="KW-0812">Transmembrane</keyword>
<dbReference type="AlphaFoldDB" id="A0A3E1P5G2"/>
<evidence type="ECO:0000313" key="2">
    <source>
        <dbReference type="EMBL" id="RFM35426.1"/>
    </source>
</evidence>